<dbReference type="OrthoDB" id="3240186at2"/>
<dbReference type="EMBL" id="JGYQ01000007">
    <property type="protein sequence ID" value="KFI48208.1"/>
    <property type="molecule type" value="Genomic_DNA"/>
</dbReference>
<gene>
    <name evidence="2" type="ORF">BBOU_0336</name>
</gene>
<dbReference type="Proteomes" id="UP000029093">
    <property type="component" value="Unassembled WGS sequence"/>
</dbReference>
<sequence>MPIRTCAQCGHAMPKNASAKRKYCSDNCRKLASKHRHSPQHQTSPTTPPANEPSPQQSTAPATYRDMLEVSRTALTRNLEDPHCPATAVAGLSKQLLAVGKELLEMDREKEPDPILDDPEEMADGIEDDPFDAETI</sequence>
<dbReference type="AlphaFoldDB" id="A0A086ZNV8"/>
<evidence type="ECO:0000256" key="1">
    <source>
        <dbReference type="SAM" id="MobiDB-lite"/>
    </source>
</evidence>
<keyword evidence="3" id="KW-1185">Reference proteome</keyword>
<organism evidence="2 3">
    <name type="scientific">Bifidobacterium boum</name>
    <dbReference type="NCBI Taxonomy" id="78343"/>
    <lineage>
        <taxon>Bacteria</taxon>
        <taxon>Bacillati</taxon>
        <taxon>Actinomycetota</taxon>
        <taxon>Actinomycetes</taxon>
        <taxon>Bifidobacteriales</taxon>
        <taxon>Bifidobacteriaceae</taxon>
        <taxon>Bifidobacterium</taxon>
    </lineage>
</organism>
<feature type="compositionally biased region" description="Acidic residues" evidence="1">
    <location>
        <begin position="114"/>
        <end position="136"/>
    </location>
</feature>
<dbReference type="RefSeq" id="WP_026502480.1">
    <property type="nucleotide sequence ID" value="NZ_JGYQ01000007.1"/>
</dbReference>
<evidence type="ECO:0000313" key="2">
    <source>
        <dbReference type="EMBL" id="KFI48208.1"/>
    </source>
</evidence>
<name>A0A086ZNV8_9BIFI</name>
<reference evidence="2 3" key="1">
    <citation type="submission" date="2014-03" db="EMBL/GenBank/DDBJ databases">
        <title>Genomics of Bifidobacteria.</title>
        <authorList>
            <person name="Ventura M."/>
            <person name="Milani C."/>
            <person name="Lugli G.A."/>
        </authorList>
    </citation>
    <scope>NUCLEOTIDE SEQUENCE [LARGE SCALE GENOMIC DNA]</scope>
    <source>
        <strain evidence="2 3">LMG 10736</strain>
    </source>
</reference>
<protein>
    <submittedName>
        <fullName evidence="2">Uncharacterized protein</fullName>
    </submittedName>
</protein>
<accession>A0A086ZNV8</accession>
<feature type="region of interest" description="Disordered" evidence="1">
    <location>
        <begin position="30"/>
        <end position="62"/>
    </location>
</feature>
<feature type="region of interest" description="Disordered" evidence="1">
    <location>
        <begin position="106"/>
        <end position="136"/>
    </location>
</feature>
<dbReference type="GeneID" id="303203533"/>
<comment type="caution">
    <text evidence="2">The sequence shown here is derived from an EMBL/GenBank/DDBJ whole genome shotgun (WGS) entry which is preliminary data.</text>
</comment>
<evidence type="ECO:0000313" key="3">
    <source>
        <dbReference type="Proteomes" id="UP000029093"/>
    </source>
</evidence>
<proteinExistence type="predicted"/>